<dbReference type="InterPro" id="IPR007507">
    <property type="entry name" value="Glycos_transf_N"/>
</dbReference>
<comment type="subcellular location">
    <subcellularLocation>
        <location evidence="8">Cell membrane</location>
    </subcellularLocation>
</comment>
<comment type="similarity">
    <text evidence="8">Belongs to the glycosyltransferase group 1 family.</text>
</comment>
<dbReference type="GO" id="GO:0005886">
    <property type="term" value="C:plasma membrane"/>
    <property type="evidence" value="ECO:0007669"/>
    <property type="project" value="UniProtKB-SubCell"/>
</dbReference>
<evidence type="ECO:0000313" key="10">
    <source>
        <dbReference type="EMBL" id="GEO09280.1"/>
    </source>
</evidence>
<dbReference type="InterPro" id="IPR038107">
    <property type="entry name" value="Glycos_transf_N_sf"/>
</dbReference>
<dbReference type="Pfam" id="PF04413">
    <property type="entry name" value="Glycos_transf_N"/>
    <property type="match status" value="1"/>
</dbReference>
<keyword evidence="4 8" id="KW-0808">Transferase</keyword>
<dbReference type="InterPro" id="IPR039901">
    <property type="entry name" value="Kdotransferase"/>
</dbReference>
<dbReference type="GO" id="GO:0009244">
    <property type="term" value="P:lipopolysaccharide core region biosynthetic process"/>
    <property type="evidence" value="ECO:0007669"/>
    <property type="project" value="UniProtKB-UniRule"/>
</dbReference>
<keyword evidence="8" id="KW-0472">Membrane</keyword>
<name>A0A512BBH1_9BACT</name>
<feature type="domain" description="3-deoxy-D-manno-octulosonic-acid transferase N-terminal" evidence="9">
    <location>
        <begin position="8"/>
        <end position="168"/>
    </location>
</feature>
<keyword evidence="8" id="KW-1003">Cell membrane</keyword>
<dbReference type="GO" id="GO:0043842">
    <property type="term" value="F:Kdo transferase activity"/>
    <property type="evidence" value="ECO:0007669"/>
    <property type="project" value="UniProtKB-EC"/>
</dbReference>
<evidence type="ECO:0000256" key="4">
    <source>
        <dbReference type="ARBA" id="ARBA00022679"/>
    </source>
</evidence>
<dbReference type="Gene3D" id="3.40.50.2000">
    <property type="entry name" value="Glycogen Phosphorylase B"/>
    <property type="match status" value="1"/>
</dbReference>
<dbReference type="GO" id="GO:0009245">
    <property type="term" value="P:lipid A biosynthetic process"/>
    <property type="evidence" value="ECO:0007669"/>
    <property type="project" value="TreeGrafter"/>
</dbReference>
<organism evidence="10 11">
    <name type="scientific">Segetibacter aerophilus</name>
    <dbReference type="NCBI Taxonomy" id="670293"/>
    <lineage>
        <taxon>Bacteria</taxon>
        <taxon>Pseudomonadati</taxon>
        <taxon>Bacteroidota</taxon>
        <taxon>Chitinophagia</taxon>
        <taxon>Chitinophagales</taxon>
        <taxon>Chitinophagaceae</taxon>
        <taxon>Segetibacter</taxon>
    </lineage>
</organism>
<evidence type="ECO:0000313" key="11">
    <source>
        <dbReference type="Proteomes" id="UP000321513"/>
    </source>
</evidence>
<keyword evidence="8" id="KW-0448">Lipopolysaccharide biosynthesis</keyword>
<dbReference type="EC" id="2.4.99.12" evidence="2 8"/>
<feature type="active site" description="Proton acceptor" evidence="7">
    <location>
        <position position="21"/>
    </location>
</feature>
<reference evidence="10 11" key="1">
    <citation type="submission" date="2019-07" db="EMBL/GenBank/DDBJ databases">
        <title>Whole genome shotgun sequence of Segetibacter aerophilus NBRC 106135.</title>
        <authorList>
            <person name="Hosoyama A."/>
            <person name="Uohara A."/>
            <person name="Ohji S."/>
            <person name="Ichikawa N."/>
        </authorList>
    </citation>
    <scope>NUCLEOTIDE SEQUENCE [LARGE SCALE GENOMIC DNA]</scope>
    <source>
        <strain evidence="10 11">NBRC 106135</strain>
    </source>
</reference>
<evidence type="ECO:0000256" key="6">
    <source>
        <dbReference type="ARBA" id="ARBA00049183"/>
    </source>
</evidence>
<dbReference type="PANTHER" id="PTHR42755:SF1">
    <property type="entry name" value="3-DEOXY-D-MANNO-OCTULOSONIC ACID TRANSFERASE, MITOCHONDRIAL-RELATED"/>
    <property type="match status" value="1"/>
</dbReference>
<sequence length="377" mass="42759">MRETINVSDKIVWMHCSSLGEFEQGRPLLEKIKSHFPSYKILLTFFSPSGYEVRKDYAGADYIFYLPSDSKKNAAQFYDIVKPQLIVFVKYEFWYYYLSGAKRRNIPLLLISAIFRKSQPFFLNYGSFHRSMLTCFTHLFVQNNQSIGLLNTIGYTENVTLSGDTRFDRVIEIAESFQPIASVENFCQGSNVIVAGSTWSEDDRELAHYVNSKSALKFIIAPHDISKERLQECLKLYKNSTLFSALNSTLPPTKINTIIIDNIGMLSRLYKYATIAYVGGGFGADGVHNVLEAAVYGKPVIYGPEYSKFNEAIELVESGGGISIKNGLELETTLDTLLKNNEKYAEKAQSALQYVYSKKGSTEKILQFIYENRLLTN</sequence>
<evidence type="ECO:0000259" key="9">
    <source>
        <dbReference type="Pfam" id="PF04413"/>
    </source>
</evidence>
<dbReference type="Proteomes" id="UP000321513">
    <property type="component" value="Unassembled WGS sequence"/>
</dbReference>
<evidence type="ECO:0000256" key="8">
    <source>
        <dbReference type="RuleBase" id="RU365103"/>
    </source>
</evidence>
<dbReference type="PANTHER" id="PTHR42755">
    <property type="entry name" value="3-DEOXY-MANNO-OCTULOSONATE CYTIDYLYLTRANSFERASE"/>
    <property type="match status" value="1"/>
</dbReference>
<dbReference type="Gene3D" id="3.40.50.11720">
    <property type="entry name" value="3-Deoxy-D-manno-octulosonic-acid transferase, N-terminal domain"/>
    <property type="match status" value="1"/>
</dbReference>
<dbReference type="EMBL" id="BJYT01000006">
    <property type="protein sequence ID" value="GEO09280.1"/>
    <property type="molecule type" value="Genomic_DNA"/>
</dbReference>
<evidence type="ECO:0000256" key="1">
    <source>
        <dbReference type="ARBA" id="ARBA00004713"/>
    </source>
</evidence>
<evidence type="ECO:0000256" key="2">
    <source>
        <dbReference type="ARBA" id="ARBA00012621"/>
    </source>
</evidence>
<dbReference type="AlphaFoldDB" id="A0A512BBH1"/>
<dbReference type="SUPFAM" id="SSF53756">
    <property type="entry name" value="UDP-Glycosyltransferase/glycogen phosphorylase"/>
    <property type="match status" value="1"/>
</dbReference>
<proteinExistence type="inferred from homology"/>
<evidence type="ECO:0000256" key="5">
    <source>
        <dbReference type="ARBA" id="ARBA00031445"/>
    </source>
</evidence>
<comment type="catalytic activity">
    <reaction evidence="6 8">
        <text>lipid IVA (E. coli) + CMP-3-deoxy-beta-D-manno-octulosonate = alpha-Kdo-(2-&gt;6)-lipid IVA (E. coli) + CMP + H(+)</text>
        <dbReference type="Rhea" id="RHEA:28066"/>
        <dbReference type="ChEBI" id="CHEBI:15378"/>
        <dbReference type="ChEBI" id="CHEBI:58603"/>
        <dbReference type="ChEBI" id="CHEBI:60364"/>
        <dbReference type="ChEBI" id="CHEBI:60377"/>
        <dbReference type="ChEBI" id="CHEBI:85987"/>
        <dbReference type="EC" id="2.4.99.12"/>
    </reaction>
</comment>
<accession>A0A512BBH1</accession>
<keyword evidence="11" id="KW-1185">Reference proteome</keyword>
<comment type="caution">
    <text evidence="10">The sequence shown here is derived from an EMBL/GenBank/DDBJ whole genome shotgun (WGS) entry which is preliminary data.</text>
</comment>
<evidence type="ECO:0000256" key="7">
    <source>
        <dbReference type="PIRSR" id="PIRSR639901-1"/>
    </source>
</evidence>
<comment type="pathway">
    <text evidence="1 8">Bacterial outer membrane biogenesis; LPS core biosynthesis.</text>
</comment>
<protein>
    <recommendedName>
        <fullName evidence="3 8">3-deoxy-D-manno-octulosonic acid transferase</fullName>
        <shortName evidence="8">Kdo transferase</shortName>
        <ecNumber evidence="2 8">2.4.99.12</ecNumber>
    </recommendedName>
    <alternativeName>
        <fullName evidence="5 8">Lipid IV(A) 3-deoxy-D-manno-octulosonic acid transferase</fullName>
    </alternativeName>
</protein>
<evidence type="ECO:0000256" key="3">
    <source>
        <dbReference type="ARBA" id="ARBA00019077"/>
    </source>
</evidence>
<comment type="function">
    <text evidence="8">Involved in lipopolysaccharide (LPS) biosynthesis. Catalyzes the transfer of 3-deoxy-D-manno-octulosonate (Kdo) residue(s) from CMP-Kdo to lipid IV(A), the tetraacyldisaccharide-1,4'-bisphosphate precursor of lipid A.</text>
</comment>
<dbReference type="UniPathway" id="UPA00958"/>
<gene>
    <name evidence="10" type="ORF">SAE01_17760</name>
</gene>